<organism evidence="5 6">
    <name type="scientific">Hydrogenispora ethanolica</name>
    <dbReference type="NCBI Taxonomy" id="1082276"/>
    <lineage>
        <taxon>Bacteria</taxon>
        <taxon>Bacillati</taxon>
        <taxon>Bacillota</taxon>
        <taxon>Hydrogenispora</taxon>
    </lineage>
</organism>
<dbReference type="SUPFAM" id="SSF48008">
    <property type="entry name" value="GntR ligand-binding domain-like"/>
    <property type="match status" value="1"/>
</dbReference>
<dbReference type="SMART" id="SM00345">
    <property type="entry name" value="HTH_GNTR"/>
    <property type="match status" value="1"/>
</dbReference>
<sequence length="239" mass="27029">MAEGKATHLTKRVVESFKARFLDGELKPGEALPSERELAAQLNVSRTTVRDAITALRVMGLVEVKQGKCATVTAPSVENILEPLMMVFPMEQANILNLLEFREIFEPQCVFLATKRAAPNEIQQIGEYLKEMRRLQGDTARYAEADYHFHQAIMKATHNEMIVVFTTVFRNLLYNLQKRMAALPEPEPLLITHERVYEAMVLGDPQQAADRMRELVANTKADYIRSTLNPAPKDGQETS</sequence>
<dbReference type="InterPro" id="IPR000524">
    <property type="entry name" value="Tscrpt_reg_HTH_GntR"/>
</dbReference>
<dbReference type="Pfam" id="PF00392">
    <property type="entry name" value="GntR"/>
    <property type="match status" value="1"/>
</dbReference>
<evidence type="ECO:0000256" key="1">
    <source>
        <dbReference type="ARBA" id="ARBA00023015"/>
    </source>
</evidence>
<dbReference type="EMBL" id="SLUN01000025">
    <property type="protein sequence ID" value="TCL62440.1"/>
    <property type="molecule type" value="Genomic_DNA"/>
</dbReference>
<dbReference type="Gene3D" id="1.20.120.530">
    <property type="entry name" value="GntR ligand-binding domain-like"/>
    <property type="match status" value="1"/>
</dbReference>
<dbReference type="PANTHER" id="PTHR43537:SF5">
    <property type="entry name" value="UXU OPERON TRANSCRIPTIONAL REGULATOR"/>
    <property type="match status" value="1"/>
</dbReference>
<dbReference type="GO" id="GO:0003700">
    <property type="term" value="F:DNA-binding transcription factor activity"/>
    <property type="evidence" value="ECO:0007669"/>
    <property type="project" value="InterPro"/>
</dbReference>
<accession>A0A4R1RA28</accession>
<evidence type="ECO:0000256" key="2">
    <source>
        <dbReference type="ARBA" id="ARBA00023125"/>
    </source>
</evidence>
<proteinExistence type="predicted"/>
<dbReference type="InterPro" id="IPR008920">
    <property type="entry name" value="TF_FadR/GntR_C"/>
</dbReference>
<keyword evidence="3" id="KW-0804">Transcription</keyword>
<keyword evidence="6" id="KW-1185">Reference proteome</keyword>
<reference evidence="5 6" key="1">
    <citation type="submission" date="2019-03" db="EMBL/GenBank/DDBJ databases">
        <title>Genomic Encyclopedia of Type Strains, Phase IV (KMG-IV): sequencing the most valuable type-strain genomes for metagenomic binning, comparative biology and taxonomic classification.</title>
        <authorList>
            <person name="Goeker M."/>
        </authorList>
    </citation>
    <scope>NUCLEOTIDE SEQUENCE [LARGE SCALE GENOMIC DNA]</scope>
    <source>
        <strain evidence="5 6">LX-B</strain>
    </source>
</reference>
<dbReference type="Proteomes" id="UP000295008">
    <property type="component" value="Unassembled WGS sequence"/>
</dbReference>
<dbReference type="InterPro" id="IPR036390">
    <property type="entry name" value="WH_DNA-bd_sf"/>
</dbReference>
<feature type="domain" description="HTH gntR-type" evidence="4">
    <location>
        <begin position="7"/>
        <end position="75"/>
    </location>
</feature>
<dbReference type="PANTHER" id="PTHR43537">
    <property type="entry name" value="TRANSCRIPTIONAL REGULATOR, GNTR FAMILY"/>
    <property type="match status" value="1"/>
</dbReference>
<protein>
    <submittedName>
        <fullName evidence="5">GntR family transcriptional regulator</fullName>
    </submittedName>
</protein>
<evidence type="ECO:0000313" key="5">
    <source>
        <dbReference type="EMBL" id="TCL62440.1"/>
    </source>
</evidence>
<dbReference type="SUPFAM" id="SSF46785">
    <property type="entry name" value="Winged helix' DNA-binding domain"/>
    <property type="match status" value="1"/>
</dbReference>
<evidence type="ECO:0000256" key="3">
    <source>
        <dbReference type="ARBA" id="ARBA00023163"/>
    </source>
</evidence>
<dbReference type="PROSITE" id="PS50949">
    <property type="entry name" value="HTH_GNTR"/>
    <property type="match status" value="1"/>
</dbReference>
<name>A0A4R1RA28_HYDET</name>
<comment type="caution">
    <text evidence="5">The sequence shown here is derived from an EMBL/GenBank/DDBJ whole genome shotgun (WGS) entry which is preliminary data.</text>
</comment>
<dbReference type="SMART" id="SM00895">
    <property type="entry name" value="FCD"/>
    <property type="match status" value="1"/>
</dbReference>
<dbReference type="Pfam" id="PF07729">
    <property type="entry name" value="FCD"/>
    <property type="match status" value="1"/>
</dbReference>
<dbReference type="PRINTS" id="PR00035">
    <property type="entry name" value="HTHGNTR"/>
</dbReference>
<dbReference type="InterPro" id="IPR036388">
    <property type="entry name" value="WH-like_DNA-bd_sf"/>
</dbReference>
<dbReference type="CDD" id="cd07377">
    <property type="entry name" value="WHTH_GntR"/>
    <property type="match status" value="1"/>
</dbReference>
<dbReference type="Gene3D" id="1.10.10.10">
    <property type="entry name" value="Winged helix-like DNA-binding domain superfamily/Winged helix DNA-binding domain"/>
    <property type="match status" value="1"/>
</dbReference>
<keyword evidence="2" id="KW-0238">DNA-binding</keyword>
<keyword evidence="1" id="KW-0805">Transcription regulation</keyword>
<dbReference type="AlphaFoldDB" id="A0A4R1RA28"/>
<dbReference type="InterPro" id="IPR011711">
    <property type="entry name" value="GntR_C"/>
</dbReference>
<dbReference type="GO" id="GO:0003677">
    <property type="term" value="F:DNA binding"/>
    <property type="evidence" value="ECO:0007669"/>
    <property type="project" value="UniProtKB-KW"/>
</dbReference>
<gene>
    <name evidence="5" type="ORF">EDC14_102559</name>
</gene>
<evidence type="ECO:0000259" key="4">
    <source>
        <dbReference type="PROSITE" id="PS50949"/>
    </source>
</evidence>
<evidence type="ECO:0000313" key="6">
    <source>
        <dbReference type="Proteomes" id="UP000295008"/>
    </source>
</evidence>